<proteinExistence type="inferred from homology"/>
<dbReference type="Pfam" id="PF16499">
    <property type="entry name" value="Melibiase_2"/>
    <property type="match status" value="1"/>
</dbReference>
<dbReference type="Gene3D" id="2.60.40.1180">
    <property type="entry name" value="Golgi alpha-mannosidase II"/>
    <property type="match status" value="1"/>
</dbReference>
<comment type="function">
    <text evidence="2">Hydrolyzes a variety of simple alpha-D-galactoside as well as more complex molecules such as oligosaccharides and polysaccharides.</text>
</comment>
<evidence type="ECO:0000256" key="2">
    <source>
        <dbReference type="ARBA" id="ARBA00003969"/>
    </source>
</evidence>
<evidence type="ECO:0000313" key="12">
    <source>
        <dbReference type="Proteomes" id="UP001152607"/>
    </source>
</evidence>
<evidence type="ECO:0000256" key="5">
    <source>
        <dbReference type="ARBA" id="ARBA00022729"/>
    </source>
</evidence>
<dbReference type="CDD" id="cd14792">
    <property type="entry name" value="GH27"/>
    <property type="match status" value="1"/>
</dbReference>
<evidence type="ECO:0000256" key="3">
    <source>
        <dbReference type="ARBA" id="ARBA00009743"/>
    </source>
</evidence>
<dbReference type="GO" id="GO:0004557">
    <property type="term" value="F:alpha-galactosidase activity"/>
    <property type="evidence" value="ECO:0007669"/>
    <property type="project" value="UniProtKB-EC"/>
</dbReference>
<evidence type="ECO:0000256" key="1">
    <source>
        <dbReference type="ARBA" id="ARBA00001255"/>
    </source>
</evidence>
<dbReference type="GO" id="GO:0005975">
    <property type="term" value="P:carbohydrate metabolic process"/>
    <property type="evidence" value="ECO:0007669"/>
    <property type="project" value="InterPro"/>
</dbReference>
<evidence type="ECO:0000259" key="10">
    <source>
        <dbReference type="Pfam" id="PF17801"/>
    </source>
</evidence>
<keyword evidence="12" id="KW-1185">Reference proteome</keyword>
<dbReference type="SUPFAM" id="SSF51445">
    <property type="entry name" value="(Trans)glycosidases"/>
    <property type="match status" value="1"/>
</dbReference>
<dbReference type="Pfam" id="PF17801">
    <property type="entry name" value="Melibiase_C"/>
    <property type="match status" value="1"/>
</dbReference>
<keyword evidence="8" id="KW-1015">Disulfide bond</keyword>
<protein>
    <recommendedName>
        <fullName evidence="4 8">Alpha-galactosidase</fullName>
        <ecNumber evidence="4 8">3.2.1.22</ecNumber>
    </recommendedName>
    <alternativeName>
        <fullName evidence="8">Melibiase</fullName>
    </alternativeName>
</protein>
<organism evidence="11 12">
    <name type="scientific">Periconia digitata</name>
    <dbReference type="NCBI Taxonomy" id="1303443"/>
    <lineage>
        <taxon>Eukaryota</taxon>
        <taxon>Fungi</taxon>
        <taxon>Dikarya</taxon>
        <taxon>Ascomycota</taxon>
        <taxon>Pezizomycotina</taxon>
        <taxon>Dothideomycetes</taxon>
        <taxon>Pleosporomycetidae</taxon>
        <taxon>Pleosporales</taxon>
        <taxon>Massarineae</taxon>
        <taxon>Periconiaceae</taxon>
        <taxon>Periconia</taxon>
    </lineage>
</organism>
<dbReference type="Gene3D" id="3.20.20.70">
    <property type="entry name" value="Aldolase class I"/>
    <property type="match status" value="1"/>
</dbReference>
<sequence>MRYSLSIVAVSALAVEALPSNENFQKRLPNGLGKTPALGWNSWNQGGCDAATAEVALRTAQSFIDLGLKDLGYTYVNIDDCWSTMSRNSAGELVPDPNKFPNGMKAVADEIHSMGLKFGLYGDAGIKTCAGYPGSEGHEEQDAKQLAEWNVDYWKHDNCFTPCQGPVVQTCPNPDGHTKTWYVKMRDALQQSGRPIFYSLCNWGRDSVWTWGAEVGNSWRMSVDNWGNWADVVRIASEAAPIAEYSAPGGWNDLDMLIVGNGKLTPAEERTHFGIWAIAKSPLFIGTDVTRMSDELLKVLKNKALIDINQDSLGKAATTFTPSGAAGPVTGQLYPYWAGELSDGVVVALVAPNGAQTYSVNFSDVPGLGEGSFEWTELYSGRTGSGSSVSADLEQHGIAIFKVTK</sequence>
<dbReference type="EMBL" id="CAOQHR010000007">
    <property type="protein sequence ID" value="CAI6337624.1"/>
    <property type="molecule type" value="Genomic_DNA"/>
</dbReference>
<dbReference type="InterPro" id="IPR013780">
    <property type="entry name" value="Glyco_hydro_b"/>
</dbReference>
<dbReference type="AlphaFoldDB" id="A0A9W4XMQ0"/>
<evidence type="ECO:0000256" key="4">
    <source>
        <dbReference type="ARBA" id="ARBA00012755"/>
    </source>
</evidence>
<dbReference type="InterPro" id="IPR000111">
    <property type="entry name" value="Glyco_hydro_27/36_CS"/>
</dbReference>
<dbReference type="EC" id="3.2.1.22" evidence="4 8"/>
<keyword evidence="7 8" id="KW-0326">Glycosidase</keyword>
<gene>
    <name evidence="11" type="ORF">PDIGIT_LOCUS10737</name>
</gene>
<dbReference type="FunFam" id="3.20.20.70:FF:000197">
    <property type="entry name" value="Alpha-galactosidase"/>
    <property type="match status" value="1"/>
</dbReference>
<dbReference type="InterPro" id="IPR002241">
    <property type="entry name" value="Glyco_hydro_27"/>
</dbReference>
<comment type="similarity">
    <text evidence="3 8">Belongs to the glycosyl hydrolase 27 family.</text>
</comment>
<dbReference type="Proteomes" id="UP001152607">
    <property type="component" value="Unassembled WGS sequence"/>
</dbReference>
<feature type="domain" description="Alpha galactosidase C-terminal" evidence="10">
    <location>
        <begin position="335"/>
        <end position="403"/>
    </location>
</feature>
<dbReference type="PRINTS" id="PR00740">
    <property type="entry name" value="GLHYDRLASE27"/>
</dbReference>
<dbReference type="SUPFAM" id="SSF51011">
    <property type="entry name" value="Glycosyl hydrolase domain"/>
    <property type="match status" value="1"/>
</dbReference>
<name>A0A9W4XMQ0_9PLEO</name>
<evidence type="ECO:0000256" key="9">
    <source>
        <dbReference type="SAM" id="SignalP"/>
    </source>
</evidence>
<accession>A0A9W4XMQ0</accession>
<dbReference type="InterPro" id="IPR017853">
    <property type="entry name" value="GH"/>
</dbReference>
<dbReference type="PANTHER" id="PTHR11452">
    <property type="entry name" value="ALPHA-GALACTOSIDASE/ALPHA-N-ACETYLGALACTOSAMINIDASE"/>
    <property type="match status" value="1"/>
</dbReference>
<evidence type="ECO:0000256" key="8">
    <source>
        <dbReference type="RuleBase" id="RU361168"/>
    </source>
</evidence>
<dbReference type="InterPro" id="IPR013785">
    <property type="entry name" value="Aldolase_TIM"/>
</dbReference>
<reference evidence="11" key="1">
    <citation type="submission" date="2023-01" db="EMBL/GenBank/DDBJ databases">
        <authorList>
            <person name="Van Ghelder C."/>
            <person name="Rancurel C."/>
        </authorList>
    </citation>
    <scope>NUCLEOTIDE SEQUENCE</scope>
    <source>
        <strain evidence="11">CNCM I-4278</strain>
    </source>
</reference>
<dbReference type="OrthoDB" id="5795902at2759"/>
<evidence type="ECO:0000256" key="7">
    <source>
        <dbReference type="ARBA" id="ARBA00023295"/>
    </source>
</evidence>
<keyword evidence="6 8" id="KW-0378">Hydrolase</keyword>
<dbReference type="PANTHER" id="PTHR11452:SF75">
    <property type="entry name" value="ALPHA-GALACTOSIDASE MEL1"/>
    <property type="match status" value="1"/>
</dbReference>
<feature type="signal peptide" evidence="9">
    <location>
        <begin position="1"/>
        <end position="17"/>
    </location>
</feature>
<dbReference type="InterPro" id="IPR041233">
    <property type="entry name" value="Melibiase_C"/>
</dbReference>
<feature type="chain" id="PRO_5040717499" description="Alpha-galactosidase" evidence="9">
    <location>
        <begin position="18"/>
        <end position="405"/>
    </location>
</feature>
<comment type="catalytic activity">
    <reaction evidence="1 8">
        <text>Hydrolysis of terminal, non-reducing alpha-D-galactose residues in alpha-D-galactosides, including galactose oligosaccharides, galactomannans and galactolipids.</text>
        <dbReference type="EC" id="3.2.1.22"/>
    </reaction>
</comment>
<keyword evidence="5 9" id="KW-0732">Signal</keyword>
<evidence type="ECO:0000313" key="11">
    <source>
        <dbReference type="EMBL" id="CAI6337624.1"/>
    </source>
</evidence>
<evidence type="ECO:0000256" key="6">
    <source>
        <dbReference type="ARBA" id="ARBA00022801"/>
    </source>
</evidence>
<dbReference type="PROSITE" id="PS00512">
    <property type="entry name" value="ALPHA_GALACTOSIDASE"/>
    <property type="match status" value="1"/>
</dbReference>
<comment type="caution">
    <text evidence="11">The sequence shown here is derived from an EMBL/GenBank/DDBJ whole genome shotgun (WGS) entry which is preliminary data.</text>
</comment>